<reference evidence="1 2" key="1">
    <citation type="submission" date="2020-11" db="EMBL/GenBank/DDBJ databases">
        <authorList>
            <person name="Wallbank WR R."/>
            <person name="Pardo Diaz C."/>
            <person name="Kozak K."/>
            <person name="Martin S."/>
            <person name="Jiggins C."/>
            <person name="Moest M."/>
            <person name="Warren A I."/>
            <person name="Generalovic N T."/>
            <person name="Byers J.R.P. K."/>
            <person name="Montejo-Kovacevich G."/>
            <person name="Yen C E."/>
        </authorList>
    </citation>
    <scope>NUCLEOTIDE SEQUENCE [LARGE SCALE GENOMIC DNA]</scope>
</reference>
<keyword evidence="2" id="KW-1185">Reference proteome</keyword>
<dbReference type="EMBL" id="LR899011">
    <property type="protein sequence ID" value="CAD7086259.1"/>
    <property type="molecule type" value="Genomic_DNA"/>
</dbReference>
<evidence type="ECO:0000313" key="1">
    <source>
        <dbReference type="EMBL" id="CAD7086259.1"/>
    </source>
</evidence>
<accession>A0A7R8USK0</accession>
<protein>
    <submittedName>
        <fullName evidence="1">Uncharacterized protein</fullName>
    </submittedName>
</protein>
<organism evidence="1 2">
    <name type="scientific">Hermetia illucens</name>
    <name type="common">Black soldier fly</name>
    <dbReference type="NCBI Taxonomy" id="343691"/>
    <lineage>
        <taxon>Eukaryota</taxon>
        <taxon>Metazoa</taxon>
        <taxon>Ecdysozoa</taxon>
        <taxon>Arthropoda</taxon>
        <taxon>Hexapoda</taxon>
        <taxon>Insecta</taxon>
        <taxon>Pterygota</taxon>
        <taxon>Neoptera</taxon>
        <taxon>Endopterygota</taxon>
        <taxon>Diptera</taxon>
        <taxon>Brachycera</taxon>
        <taxon>Stratiomyomorpha</taxon>
        <taxon>Stratiomyidae</taxon>
        <taxon>Hermetiinae</taxon>
        <taxon>Hermetia</taxon>
    </lineage>
</organism>
<name>A0A7R8USK0_HERIL</name>
<sequence length="66" mass="7214">MKTDSQCQANSISEGQISRRKYCNQLTVLVQSKDSCCGTALYSAHFGPSTSPFIGVDSRLSPTKKR</sequence>
<dbReference type="AlphaFoldDB" id="A0A7R8USK0"/>
<gene>
    <name evidence="1" type="ORF">HERILL_LOCUS9047</name>
</gene>
<proteinExistence type="predicted"/>
<evidence type="ECO:0000313" key="2">
    <source>
        <dbReference type="Proteomes" id="UP000594454"/>
    </source>
</evidence>
<dbReference type="Proteomes" id="UP000594454">
    <property type="component" value="Chromosome 3"/>
</dbReference>